<feature type="non-terminal residue" evidence="5">
    <location>
        <position position="213"/>
    </location>
</feature>
<comment type="caution">
    <text evidence="5">The sequence shown here is derived from an EMBL/GenBank/DDBJ whole genome shotgun (WGS) entry which is preliminary data.</text>
</comment>
<dbReference type="PANTHER" id="PTHR23534:SF1">
    <property type="entry name" value="MAJOR FACILITATOR SUPERFAMILY PROTEIN"/>
    <property type="match status" value="1"/>
</dbReference>
<feature type="transmembrane region" description="Helical" evidence="4">
    <location>
        <begin position="106"/>
        <end position="130"/>
    </location>
</feature>
<evidence type="ECO:0000256" key="4">
    <source>
        <dbReference type="SAM" id="Phobius"/>
    </source>
</evidence>
<proteinExistence type="predicted"/>
<dbReference type="InterPro" id="IPR036259">
    <property type="entry name" value="MFS_trans_sf"/>
</dbReference>
<keyword evidence="6" id="KW-1185">Reference proteome</keyword>
<dbReference type="InterPro" id="IPR011701">
    <property type="entry name" value="MFS"/>
</dbReference>
<feature type="transmembrane region" description="Helical" evidence="4">
    <location>
        <begin position="142"/>
        <end position="161"/>
    </location>
</feature>
<keyword evidence="2 4" id="KW-1133">Transmembrane helix</keyword>
<protein>
    <submittedName>
        <fullName evidence="5">MFS transporter</fullName>
    </submittedName>
</protein>
<reference evidence="5" key="2">
    <citation type="journal article" date="2021" name="Syst. Appl. Microbiol.">
        <title>Roseomonas hellenica sp. nov., isolated from roots of wild-growing Alkanna tinctoria.</title>
        <authorList>
            <person name="Rat A."/>
            <person name="Naranjo H.D."/>
            <person name="Lebbe L."/>
            <person name="Cnockaert M."/>
            <person name="Krigas N."/>
            <person name="Grigoriadou K."/>
            <person name="Maloupa E."/>
            <person name="Willems A."/>
        </authorList>
    </citation>
    <scope>NUCLEOTIDE SEQUENCE</scope>
    <source>
        <strain evidence="5">LMG 31231</strain>
    </source>
</reference>
<feature type="transmembrane region" description="Helical" evidence="4">
    <location>
        <begin position="81"/>
        <end position="100"/>
    </location>
</feature>
<evidence type="ECO:0000256" key="1">
    <source>
        <dbReference type="ARBA" id="ARBA00022692"/>
    </source>
</evidence>
<organism evidence="5 6">
    <name type="scientific">Neoroseomonas soli</name>
    <dbReference type="NCBI Taxonomy" id="1081025"/>
    <lineage>
        <taxon>Bacteria</taxon>
        <taxon>Pseudomonadati</taxon>
        <taxon>Pseudomonadota</taxon>
        <taxon>Alphaproteobacteria</taxon>
        <taxon>Acetobacterales</taxon>
        <taxon>Acetobacteraceae</taxon>
        <taxon>Neoroseomonas</taxon>
    </lineage>
</organism>
<name>A0A9X9WXU8_9PROT</name>
<dbReference type="SUPFAM" id="SSF103473">
    <property type="entry name" value="MFS general substrate transporter"/>
    <property type="match status" value="1"/>
</dbReference>
<evidence type="ECO:0000313" key="6">
    <source>
        <dbReference type="Proteomes" id="UP001138751"/>
    </source>
</evidence>
<dbReference type="PANTHER" id="PTHR23534">
    <property type="entry name" value="MFS PERMEASE"/>
    <property type="match status" value="1"/>
</dbReference>
<dbReference type="AlphaFoldDB" id="A0A9X9WXU8"/>
<dbReference type="GO" id="GO:0022857">
    <property type="term" value="F:transmembrane transporter activity"/>
    <property type="evidence" value="ECO:0007669"/>
    <property type="project" value="InterPro"/>
</dbReference>
<sequence>MERPAAHGLDARARTNLLLLACCQATGQAANTMMFAATALSVVTFYPDRELATLPMTLQHLGIMLWVFPASMLMQRMGRRFGFRVGSVFGMAGAAVVGIGLYNANFVMMCLGGVILGYAVAALHMYRFAAVELVPVSHRAKAISWVTAGGVLAAVMGPSLVRWSHDQWVPIYLATYVVMGFMHLVVFIVMGFIRFPAAHEALAAGGGAGAEPP</sequence>
<feature type="transmembrane region" description="Helical" evidence="4">
    <location>
        <begin position="51"/>
        <end position="69"/>
    </location>
</feature>
<dbReference type="Gene3D" id="1.20.1250.20">
    <property type="entry name" value="MFS general substrate transporter like domains"/>
    <property type="match status" value="1"/>
</dbReference>
<evidence type="ECO:0000313" key="5">
    <source>
        <dbReference type="EMBL" id="MBR0671977.1"/>
    </source>
</evidence>
<gene>
    <name evidence="5" type="ORF">GXW76_12420</name>
</gene>
<dbReference type="EMBL" id="JAAEDM010000029">
    <property type="protein sequence ID" value="MBR0671977.1"/>
    <property type="molecule type" value="Genomic_DNA"/>
</dbReference>
<keyword evidence="3 4" id="KW-0472">Membrane</keyword>
<reference evidence="5" key="1">
    <citation type="submission" date="2020-01" db="EMBL/GenBank/DDBJ databases">
        <authorList>
            <person name="Rat A."/>
        </authorList>
    </citation>
    <scope>NUCLEOTIDE SEQUENCE</scope>
    <source>
        <strain evidence="5">LMG 31231</strain>
    </source>
</reference>
<evidence type="ECO:0000256" key="3">
    <source>
        <dbReference type="ARBA" id="ARBA00023136"/>
    </source>
</evidence>
<dbReference type="Pfam" id="PF07690">
    <property type="entry name" value="MFS_1"/>
    <property type="match status" value="1"/>
</dbReference>
<dbReference type="RefSeq" id="WP_211862341.1">
    <property type="nucleotide sequence ID" value="NZ_JAAEDM010000029.1"/>
</dbReference>
<dbReference type="Proteomes" id="UP001138751">
    <property type="component" value="Unassembled WGS sequence"/>
</dbReference>
<evidence type="ECO:0000256" key="2">
    <source>
        <dbReference type="ARBA" id="ARBA00022989"/>
    </source>
</evidence>
<feature type="transmembrane region" description="Helical" evidence="4">
    <location>
        <begin position="173"/>
        <end position="193"/>
    </location>
</feature>
<accession>A0A9X9WXU8</accession>
<keyword evidence="1 4" id="KW-0812">Transmembrane</keyword>